<comment type="caution">
    <text evidence="2">The sequence shown here is derived from an EMBL/GenBank/DDBJ whole genome shotgun (WGS) entry which is preliminary data.</text>
</comment>
<reference evidence="2 3" key="1">
    <citation type="journal article" date="2023" name="BMC Biol.">
        <title>The compact genome of the sponge Oopsacas minuta (Hexactinellida) is lacking key metazoan core genes.</title>
        <authorList>
            <person name="Santini S."/>
            <person name="Schenkelaars Q."/>
            <person name="Jourda C."/>
            <person name="Duchesne M."/>
            <person name="Belahbib H."/>
            <person name="Rocher C."/>
            <person name="Selva M."/>
            <person name="Riesgo A."/>
            <person name="Vervoort M."/>
            <person name="Leys S.P."/>
            <person name="Kodjabachian L."/>
            <person name="Le Bivic A."/>
            <person name="Borchiellini C."/>
            <person name="Claverie J.M."/>
            <person name="Renard E."/>
        </authorList>
    </citation>
    <scope>NUCLEOTIDE SEQUENCE [LARGE SCALE GENOMIC DNA]</scope>
    <source>
        <strain evidence="2">SPO-2</strain>
    </source>
</reference>
<protein>
    <submittedName>
        <fullName evidence="2">Uncharacterized protein</fullName>
    </submittedName>
</protein>
<feature type="region of interest" description="Disordered" evidence="1">
    <location>
        <begin position="1"/>
        <end position="31"/>
    </location>
</feature>
<organism evidence="2 3">
    <name type="scientific">Oopsacas minuta</name>
    <dbReference type="NCBI Taxonomy" id="111878"/>
    <lineage>
        <taxon>Eukaryota</taxon>
        <taxon>Metazoa</taxon>
        <taxon>Porifera</taxon>
        <taxon>Hexactinellida</taxon>
        <taxon>Hexasterophora</taxon>
        <taxon>Lyssacinosida</taxon>
        <taxon>Leucopsacidae</taxon>
        <taxon>Oopsacas</taxon>
    </lineage>
</organism>
<dbReference type="Proteomes" id="UP001165289">
    <property type="component" value="Unassembled WGS sequence"/>
</dbReference>
<accession>A0AAV7KFH3</accession>
<evidence type="ECO:0000313" key="3">
    <source>
        <dbReference type="Proteomes" id="UP001165289"/>
    </source>
</evidence>
<sequence length="250" mass="28907">MTTEIPDQISPIKSEKDSKYERMRHEPTRARRKSFATMKDAVTTAQNYPTGNITKKPIISCSYSEMGCDFYVSKDKLEELMKHTNEKGNYHLQITTEAYKKMKSENGEIRKKYDKLKSDWNAYHMQVGVYNSDRTHSIKDVGKLSVPDMKRSSGERKISPGYHTRKISTPKEYTGEKRLSGGKVIENYNERIREKERRNSVNTTILTNIEINPDKLDDDRLLDIPTEVNLEGALENKQEILHVAENDAKL</sequence>
<proteinExistence type="predicted"/>
<evidence type="ECO:0000313" key="2">
    <source>
        <dbReference type="EMBL" id="KAI6659997.1"/>
    </source>
</evidence>
<feature type="compositionally biased region" description="Basic and acidic residues" evidence="1">
    <location>
        <begin position="13"/>
        <end position="29"/>
    </location>
</feature>
<name>A0AAV7KFH3_9METZ</name>
<dbReference type="AlphaFoldDB" id="A0AAV7KFH3"/>
<keyword evidence="3" id="KW-1185">Reference proteome</keyword>
<gene>
    <name evidence="2" type="ORF">LOD99_14338</name>
</gene>
<dbReference type="EMBL" id="JAKMXF010000044">
    <property type="protein sequence ID" value="KAI6659997.1"/>
    <property type="molecule type" value="Genomic_DNA"/>
</dbReference>
<evidence type="ECO:0000256" key="1">
    <source>
        <dbReference type="SAM" id="MobiDB-lite"/>
    </source>
</evidence>